<name>A0ABP0VIC1_9BRYO</name>
<evidence type="ECO:0000313" key="1">
    <source>
        <dbReference type="EMBL" id="CAK9253257.1"/>
    </source>
</evidence>
<gene>
    <name evidence="1" type="ORF">CSSPJE1EN1_LOCUS28635</name>
</gene>
<dbReference type="Proteomes" id="UP001497444">
    <property type="component" value="Unassembled WGS sequence"/>
</dbReference>
<accession>A0ABP0VIC1</accession>
<reference evidence="1" key="1">
    <citation type="submission" date="2024-02" db="EMBL/GenBank/DDBJ databases">
        <authorList>
            <consortium name="ELIXIR-Norway"/>
            <consortium name="Elixir Norway"/>
        </authorList>
    </citation>
    <scope>NUCLEOTIDE SEQUENCE</scope>
</reference>
<sequence>MKADGITPSINTGGIKIDSSRFVRSIGSEPQSHIVMGTIGGLQHPQSPHRSISKTPQSGDVKGRIAYYILRVRIAAVIEQKFDASVRHLYTT</sequence>
<protein>
    <submittedName>
        <fullName evidence="1">Uncharacterized protein</fullName>
    </submittedName>
</protein>
<organism evidence="1 2">
    <name type="scientific">Sphagnum jensenii</name>
    <dbReference type="NCBI Taxonomy" id="128206"/>
    <lineage>
        <taxon>Eukaryota</taxon>
        <taxon>Viridiplantae</taxon>
        <taxon>Streptophyta</taxon>
        <taxon>Embryophyta</taxon>
        <taxon>Bryophyta</taxon>
        <taxon>Sphagnophytina</taxon>
        <taxon>Sphagnopsida</taxon>
        <taxon>Sphagnales</taxon>
        <taxon>Sphagnaceae</taxon>
        <taxon>Sphagnum</taxon>
    </lineage>
</organism>
<comment type="caution">
    <text evidence="1">The sequence shown here is derived from an EMBL/GenBank/DDBJ whole genome shotgun (WGS) entry which is preliminary data.</text>
</comment>
<dbReference type="EMBL" id="CAXAQS010000802">
    <property type="protein sequence ID" value="CAK9253257.1"/>
    <property type="molecule type" value="Genomic_DNA"/>
</dbReference>
<evidence type="ECO:0000313" key="2">
    <source>
        <dbReference type="Proteomes" id="UP001497444"/>
    </source>
</evidence>
<keyword evidence="2" id="KW-1185">Reference proteome</keyword>
<proteinExistence type="predicted"/>